<dbReference type="Proteomes" id="UP000030377">
    <property type="component" value="Unassembled WGS sequence"/>
</dbReference>
<dbReference type="RefSeq" id="WP_041954389.1">
    <property type="nucleotide sequence ID" value="NZ_JANUDC010000001.1"/>
</dbReference>
<dbReference type="AlphaFoldDB" id="A0A0A3Y0Z2"/>
<evidence type="ECO:0000313" key="1">
    <source>
        <dbReference type="EMBL" id="KGT80367.1"/>
    </source>
</evidence>
<reference evidence="1 2" key="1">
    <citation type="submission" date="2014-09" db="EMBL/GenBank/DDBJ databases">
        <title>Draft genome of Bradyrhizobium japonicum Is-34.</title>
        <authorList>
            <person name="Tsurumaru H."/>
            <person name="Yamakawa T."/>
            <person name="Hashimoto S."/>
            <person name="Okizaki K."/>
            <person name="Kanesaki Y."/>
            <person name="Yoshikawa H."/>
            <person name="Yajima S."/>
        </authorList>
    </citation>
    <scope>NUCLEOTIDE SEQUENCE [LARGE SCALE GENOMIC DNA]</scope>
    <source>
        <strain evidence="1 2">Is-34</strain>
    </source>
</reference>
<comment type="caution">
    <text evidence="1">The sequence shown here is derived from an EMBL/GenBank/DDBJ whole genome shotgun (WGS) entry which is preliminary data.</text>
</comment>
<proteinExistence type="predicted"/>
<accession>A0A0A3Y0Z2</accession>
<name>A0A0A3Y0Z2_BRAJP</name>
<gene>
    <name evidence="1" type="ORF">MA20_07095</name>
</gene>
<protein>
    <submittedName>
        <fullName evidence="1">Uncharacterized protein</fullName>
    </submittedName>
</protein>
<organism evidence="1 2">
    <name type="scientific">Bradyrhizobium japonicum</name>
    <dbReference type="NCBI Taxonomy" id="375"/>
    <lineage>
        <taxon>Bacteria</taxon>
        <taxon>Pseudomonadati</taxon>
        <taxon>Pseudomonadota</taxon>
        <taxon>Alphaproteobacteria</taxon>
        <taxon>Hyphomicrobiales</taxon>
        <taxon>Nitrobacteraceae</taxon>
        <taxon>Bradyrhizobium</taxon>
    </lineage>
</organism>
<sequence>MKTSILAKYLELIALQKIHALPGTENVVSAHIERSGGKWALIASVKEGADIPRIQDAVRKTERDLQQRYELLEDR</sequence>
<evidence type="ECO:0000313" key="2">
    <source>
        <dbReference type="Proteomes" id="UP000030377"/>
    </source>
</evidence>
<dbReference type="EMBL" id="JRPN01000004">
    <property type="protein sequence ID" value="KGT80367.1"/>
    <property type="molecule type" value="Genomic_DNA"/>
</dbReference>